<name>A0AAY4AP69_9TELE</name>
<reference evidence="7" key="3">
    <citation type="submission" date="2025-09" db="UniProtKB">
        <authorList>
            <consortium name="Ensembl"/>
        </authorList>
    </citation>
    <scope>IDENTIFICATION</scope>
</reference>
<keyword evidence="3" id="KW-0378">Hydrolase</keyword>
<dbReference type="GO" id="GO:0006282">
    <property type="term" value="P:regulation of DNA repair"/>
    <property type="evidence" value="ECO:0007669"/>
    <property type="project" value="InterPro"/>
</dbReference>
<feature type="active site" evidence="4">
    <location>
        <position position="144"/>
    </location>
</feature>
<accession>A0AAY4AP69</accession>
<dbReference type="Pfam" id="PF05028">
    <property type="entry name" value="PARG_cat_C"/>
    <property type="match status" value="1"/>
</dbReference>
<dbReference type="PANTHER" id="PTHR12837">
    <property type="entry name" value="POLY ADP-RIBOSE GLYCOHYDROLASE"/>
    <property type="match status" value="1"/>
</dbReference>
<dbReference type="InterPro" id="IPR048362">
    <property type="entry name" value="PARG_helical"/>
</dbReference>
<evidence type="ECO:0000313" key="7">
    <source>
        <dbReference type="Ensembl" id="ENSDCDP00010010638.1"/>
    </source>
</evidence>
<dbReference type="AlphaFoldDB" id="A0AAY4AP69"/>
<dbReference type="GO" id="GO:0005975">
    <property type="term" value="P:carbohydrate metabolic process"/>
    <property type="evidence" value="ECO:0007669"/>
    <property type="project" value="InterPro"/>
</dbReference>
<dbReference type="GO" id="GO:0009225">
    <property type="term" value="P:nucleotide-sugar metabolic process"/>
    <property type="evidence" value="ECO:0007669"/>
    <property type="project" value="TreeGrafter"/>
</dbReference>
<dbReference type="GO" id="GO:1990966">
    <property type="term" value="P:ATP generation from poly-ADP-D-ribose"/>
    <property type="evidence" value="ECO:0007669"/>
    <property type="project" value="TreeGrafter"/>
</dbReference>
<reference evidence="7 8" key="1">
    <citation type="submission" date="2020-06" db="EMBL/GenBank/DDBJ databases">
        <authorList>
            <consortium name="Wellcome Sanger Institute Data Sharing"/>
        </authorList>
    </citation>
    <scope>NUCLEOTIDE SEQUENCE [LARGE SCALE GENOMIC DNA]</scope>
</reference>
<feature type="domain" description="PARG catalytic Macro" evidence="5">
    <location>
        <begin position="113"/>
        <end position="300"/>
    </location>
</feature>
<evidence type="ECO:0000259" key="6">
    <source>
        <dbReference type="Pfam" id="PF20811"/>
    </source>
</evidence>
<dbReference type="Pfam" id="PF20811">
    <property type="entry name" value="PARG_cat_N"/>
    <property type="match status" value="1"/>
</dbReference>
<evidence type="ECO:0000313" key="8">
    <source>
        <dbReference type="Proteomes" id="UP000694580"/>
    </source>
</evidence>
<evidence type="ECO:0000259" key="5">
    <source>
        <dbReference type="Pfam" id="PF05028"/>
    </source>
</evidence>
<comment type="similarity">
    <text evidence="1">Belongs to the poly(ADP-ribose) glycohydrolase family.</text>
</comment>
<dbReference type="GO" id="GO:0004649">
    <property type="term" value="F:poly(ADP-ribose) glycohydrolase activity"/>
    <property type="evidence" value="ECO:0007669"/>
    <property type="project" value="UniProtKB-EC"/>
</dbReference>
<dbReference type="GO" id="GO:0005634">
    <property type="term" value="C:nucleus"/>
    <property type="evidence" value="ECO:0007669"/>
    <property type="project" value="TreeGrafter"/>
</dbReference>
<keyword evidence="8" id="KW-1185">Reference proteome</keyword>
<evidence type="ECO:0000256" key="2">
    <source>
        <dbReference type="ARBA" id="ARBA00012255"/>
    </source>
</evidence>
<proteinExistence type="inferred from homology"/>
<dbReference type="EC" id="3.2.1.143" evidence="2"/>
<reference evidence="7" key="2">
    <citation type="submission" date="2025-08" db="UniProtKB">
        <authorList>
            <consortium name="Ensembl"/>
        </authorList>
    </citation>
    <scope>IDENTIFICATION</scope>
</reference>
<evidence type="ECO:0000256" key="3">
    <source>
        <dbReference type="ARBA" id="ARBA00022801"/>
    </source>
</evidence>
<evidence type="ECO:0000256" key="4">
    <source>
        <dbReference type="PIRSR" id="PIRSR607724-1"/>
    </source>
</evidence>
<dbReference type="PANTHER" id="PTHR12837:SF8">
    <property type="entry name" value="POLY(ADP-RIBOSE) GLYCOHYDROLASE"/>
    <property type="match status" value="1"/>
</dbReference>
<dbReference type="GeneTree" id="ENSGT00390000003652"/>
<dbReference type="Ensembl" id="ENSDCDT00010011145.1">
    <property type="protein sequence ID" value="ENSDCDP00010010638.1"/>
    <property type="gene ID" value="ENSDCDG00010004703.1"/>
</dbReference>
<organism evidence="7 8">
    <name type="scientific">Denticeps clupeoides</name>
    <name type="common">denticle herring</name>
    <dbReference type="NCBI Taxonomy" id="299321"/>
    <lineage>
        <taxon>Eukaryota</taxon>
        <taxon>Metazoa</taxon>
        <taxon>Chordata</taxon>
        <taxon>Craniata</taxon>
        <taxon>Vertebrata</taxon>
        <taxon>Euteleostomi</taxon>
        <taxon>Actinopterygii</taxon>
        <taxon>Neopterygii</taxon>
        <taxon>Teleostei</taxon>
        <taxon>Clupei</taxon>
        <taxon>Clupeiformes</taxon>
        <taxon>Denticipitoidei</taxon>
        <taxon>Denticipitidae</taxon>
        <taxon>Denticeps</taxon>
    </lineage>
</organism>
<feature type="active site" evidence="4">
    <location>
        <position position="162"/>
    </location>
</feature>
<evidence type="ECO:0000256" key="1">
    <source>
        <dbReference type="ARBA" id="ARBA00009545"/>
    </source>
</evidence>
<feature type="active site" evidence="4">
    <location>
        <position position="163"/>
    </location>
</feature>
<dbReference type="Proteomes" id="UP000694580">
    <property type="component" value="Chromosome 3"/>
</dbReference>
<dbReference type="InterPro" id="IPR007724">
    <property type="entry name" value="Poly_GlycHdrlase"/>
</dbReference>
<dbReference type="GO" id="GO:0005737">
    <property type="term" value="C:cytoplasm"/>
    <property type="evidence" value="ECO:0007669"/>
    <property type="project" value="TreeGrafter"/>
</dbReference>
<protein>
    <recommendedName>
        <fullName evidence="2">poly(ADP-ribose) glycohydrolase</fullName>
        <ecNumber evidence="2">3.2.1.143</ecNumber>
    </recommendedName>
</protein>
<feature type="domain" description="PARG helical" evidence="6">
    <location>
        <begin position="13"/>
        <end position="104"/>
    </location>
</feature>
<dbReference type="InterPro" id="IPR046372">
    <property type="entry name" value="PARG_cat_C"/>
</dbReference>
<sequence>NFEALYTYFDVGAIPLLQQGVGCAITLSQMQIACLLANAFYCTFPHRNNSKPGTEYCNYPTINFSSLFADRAPTTTEKLRAIFHYFKTVTDEDTKPRGLVTFERCFIQDRKLPPWTTQTMTFTKLHATSEGTIEKDGRGMLQVDFACNMVGGGVLGHGLVQEEILFLIHPELIVARLFTEKLNDNECLKITGVQQYSLYSGYSRNFEWVGPYQDNTSRDEWKRLHRQIVAIDALNLKRTEDQYTERNIKRELNKVTIATGNWGCGAFHGESKLKALIQMMAAAAAGRDMVFFTFGDRKLEKDLMKLHQNLTEQKSTVGKIYETLKSYCLIKRGHDPQLDLFKFLDVPSSSL</sequence>